<dbReference type="EMBL" id="ADLO01000114">
    <property type="protein sequence ID" value="KGF53219.1"/>
    <property type="molecule type" value="Genomic_DNA"/>
</dbReference>
<dbReference type="PANTHER" id="PTHR36846:SF1">
    <property type="entry name" value="PROTEIN VIAA"/>
    <property type="match status" value="1"/>
</dbReference>
<keyword evidence="1" id="KW-0175">Coiled coil</keyword>
<reference evidence="2 3" key="1">
    <citation type="submission" date="2011-08" db="EMBL/GenBank/DDBJ databases">
        <title>The Genome Sequence of Clostridium orbiscindens 1_3_50AFAA.</title>
        <authorList>
            <consortium name="The Broad Institute Genome Sequencing Platform"/>
            <person name="Earl A."/>
            <person name="Ward D."/>
            <person name="Feldgarden M."/>
            <person name="Gevers D."/>
            <person name="Daigneault M."/>
            <person name="Strauss J."/>
            <person name="Allen-Vercoe E."/>
            <person name="Young S.K."/>
            <person name="Zeng Q."/>
            <person name="Gargeya S."/>
            <person name="Fitzgerald M."/>
            <person name="Haas B."/>
            <person name="Abouelleil A."/>
            <person name="Alvarado L."/>
            <person name="Arachchi H.M."/>
            <person name="Berlin A."/>
            <person name="Brown A."/>
            <person name="Chapman S.B."/>
            <person name="Chen Z."/>
            <person name="Dunbar C."/>
            <person name="Freedman E."/>
            <person name="Gearin G."/>
            <person name="Gellesch M."/>
            <person name="Goldberg J."/>
            <person name="Griggs A."/>
            <person name="Gujja S."/>
            <person name="Heiman D."/>
            <person name="Howarth C."/>
            <person name="Larson L."/>
            <person name="Lui A."/>
            <person name="MacDonald P.J.P."/>
            <person name="Montmayeur A."/>
            <person name="Murphy C."/>
            <person name="Neiman D."/>
            <person name="Pearson M."/>
            <person name="Priest M."/>
            <person name="Roberts A."/>
            <person name="Saif S."/>
            <person name="Shea T."/>
            <person name="Shenoy N."/>
            <person name="Sisk P."/>
            <person name="Stolte C."/>
            <person name="Sykes S."/>
            <person name="Wortman J."/>
            <person name="Nusbaum C."/>
            <person name="Birren B."/>
        </authorList>
    </citation>
    <scope>NUCLEOTIDE SEQUENCE [LARGE SCALE GENOMIC DNA]</scope>
    <source>
        <strain evidence="2 3">1_3_50AFAA</strain>
    </source>
</reference>
<comment type="caution">
    <text evidence="2">The sequence shown here is derived from an EMBL/GenBank/DDBJ whole genome shotgun (WGS) entry which is preliminary data.</text>
</comment>
<protein>
    <recommendedName>
        <fullName evidence="4">VWFA domain-containing protein</fullName>
    </recommendedName>
</protein>
<dbReference type="AlphaFoldDB" id="A0A096D6N3"/>
<name>A0A096D6N3_FLAPL</name>
<sequence length="531" mass="59459">MRKYFRSLADVLASPIVAAVNALRRDKAARQDRVLQSTKLEDMIYQGLHKGDDELIALEQSCTEKLSTFSALSRDIYQSFYSLRVRKREEESLSAPSRRFNVPILKELMDGDSYPTIKAACEGRQIPAYEAAGEFISQVADNLDSLMEQAGGQKNALETLEHLEEKRDQSMERLQKLIEQMEQSGATPALETQLIKAANTAQSQSNQVEAVGRIVQENLQKHSGELTLLVKQASEAAAQTAIDVQLTLMSWGTGPDNSDPQSIAADTELVHRVQQSETLMKVARYLGRLKELMEGRQKNGYAYGRGEKYTLELGADLSRALASEFVLLALPETTPLFLQKLQKKGLKQYQRREHIHKGSGDIICMLDESGSAEEAAPWCKAVALALLDIAMRDHRRFAMIHFSGKGHFKTDLFIPQQYDREDVLRAAELFLNGGTDYTTPLQEALRLMEEDGFENADMVFITDGACELPQNFRERLSQEQAKRGFHITGVLLDQDGGAFEFSLAAFCDEIIRTSELTREQVAEHLVSSRTA</sequence>
<dbReference type="eggNOG" id="COG2425">
    <property type="taxonomic scope" value="Bacteria"/>
</dbReference>
<dbReference type="Proteomes" id="UP000029585">
    <property type="component" value="Unassembled WGS sequence"/>
</dbReference>
<feature type="coiled-coil region" evidence="1">
    <location>
        <begin position="153"/>
        <end position="180"/>
    </location>
</feature>
<dbReference type="InterPro" id="IPR036465">
    <property type="entry name" value="vWFA_dom_sf"/>
</dbReference>
<accession>A0A096D6N3</accession>
<evidence type="ECO:0000256" key="1">
    <source>
        <dbReference type="SAM" id="Coils"/>
    </source>
</evidence>
<gene>
    <name evidence="2" type="ORF">HMPREF9460_03728</name>
</gene>
<keyword evidence="3" id="KW-1185">Reference proteome</keyword>
<evidence type="ECO:0000313" key="3">
    <source>
        <dbReference type="Proteomes" id="UP000029585"/>
    </source>
</evidence>
<dbReference type="GO" id="GO:0005829">
    <property type="term" value="C:cytosol"/>
    <property type="evidence" value="ECO:0007669"/>
    <property type="project" value="TreeGrafter"/>
</dbReference>
<dbReference type="PATRIC" id="fig|742738.3.peg.3839"/>
<evidence type="ECO:0000313" key="2">
    <source>
        <dbReference type="EMBL" id="KGF53219.1"/>
    </source>
</evidence>
<dbReference type="Gene3D" id="3.40.50.410">
    <property type="entry name" value="von Willebrand factor, type A domain"/>
    <property type="match status" value="1"/>
</dbReference>
<dbReference type="SUPFAM" id="SSF53300">
    <property type="entry name" value="vWA-like"/>
    <property type="match status" value="1"/>
</dbReference>
<dbReference type="RefSeq" id="WP_044943128.1">
    <property type="nucleotide sequence ID" value="NZ_KN174167.1"/>
</dbReference>
<proteinExistence type="predicted"/>
<dbReference type="PANTHER" id="PTHR36846">
    <property type="entry name" value="PROTEIN VIAA"/>
    <property type="match status" value="1"/>
</dbReference>
<dbReference type="HOGENOM" id="CLU_036888_0_0_9"/>
<evidence type="ECO:0008006" key="4">
    <source>
        <dbReference type="Google" id="ProtNLM"/>
    </source>
</evidence>
<organism evidence="2 3">
    <name type="scientific">Flavonifractor plautii 1_3_50AFAA</name>
    <dbReference type="NCBI Taxonomy" id="742738"/>
    <lineage>
        <taxon>Bacteria</taxon>
        <taxon>Bacillati</taxon>
        <taxon>Bacillota</taxon>
        <taxon>Clostridia</taxon>
        <taxon>Eubacteriales</taxon>
        <taxon>Oscillospiraceae</taxon>
        <taxon>Flavonifractor</taxon>
    </lineage>
</organism>